<dbReference type="RefSeq" id="WP_160554735.1">
    <property type="nucleotide sequence ID" value="NZ_CP047650.1"/>
</dbReference>
<reference evidence="12 13" key="1">
    <citation type="submission" date="2020-01" db="EMBL/GenBank/DDBJ databases">
        <title>Genome sequencing of strain KACC 21265.</title>
        <authorList>
            <person name="Heo J."/>
            <person name="Kim S.-J."/>
            <person name="Kim J.-S."/>
            <person name="Hong S.-B."/>
            <person name="Kwon S.-W."/>
        </authorList>
    </citation>
    <scope>NUCLEOTIDE SEQUENCE [LARGE SCALE GENOMIC DNA]</scope>
    <source>
        <strain evidence="12 13">KACC 21265</strain>
    </source>
</reference>
<comment type="similarity">
    <text evidence="2 8">Belongs to the transcriptional regulatory CopG/NikR family.</text>
</comment>
<accession>A0A857JE20</accession>
<dbReference type="InterPro" id="IPR022988">
    <property type="entry name" value="Ni_resp_reg_NikR"/>
</dbReference>
<dbReference type="HAMAP" id="MF_00476">
    <property type="entry name" value="NikR"/>
    <property type="match status" value="1"/>
</dbReference>
<evidence type="ECO:0000256" key="7">
    <source>
        <dbReference type="ARBA" id="ARBA00023163"/>
    </source>
</evidence>
<dbReference type="InterPro" id="IPR027271">
    <property type="entry name" value="Acetolactate_synth/TF_NikR_C"/>
</dbReference>
<feature type="region of interest" description="Disordered" evidence="9">
    <location>
        <begin position="140"/>
        <end position="160"/>
    </location>
</feature>
<dbReference type="InterPro" id="IPR050192">
    <property type="entry name" value="CopG/NikR_regulator"/>
</dbReference>
<dbReference type="InterPro" id="IPR002145">
    <property type="entry name" value="CopG"/>
</dbReference>
<keyword evidence="4" id="KW-0479">Metal-binding</keyword>
<evidence type="ECO:0000259" key="11">
    <source>
        <dbReference type="Pfam" id="PF08753"/>
    </source>
</evidence>
<comment type="function">
    <text evidence="8">Transcriptional regulator.</text>
</comment>
<comment type="cofactor">
    <cofactor evidence="1">
        <name>Ni(2+)</name>
        <dbReference type="ChEBI" id="CHEBI:49786"/>
    </cofactor>
</comment>
<keyword evidence="13" id="KW-1185">Reference proteome</keyword>
<dbReference type="PANTHER" id="PTHR34719">
    <property type="entry name" value="NICKEL-RESPONSIVE REGULATOR"/>
    <property type="match status" value="1"/>
</dbReference>
<dbReference type="InterPro" id="IPR014864">
    <property type="entry name" value="TF_NikR_Ni-bd_C"/>
</dbReference>
<evidence type="ECO:0000259" key="10">
    <source>
        <dbReference type="Pfam" id="PF01402"/>
    </source>
</evidence>
<keyword evidence="7 8" id="KW-0804">Transcription</keyword>
<dbReference type="GO" id="GO:0003677">
    <property type="term" value="F:DNA binding"/>
    <property type="evidence" value="ECO:0007669"/>
    <property type="project" value="UniProtKB-KW"/>
</dbReference>
<evidence type="ECO:0000256" key="9">
    <source>
        <dbReference type="SAM" id="MobiDB-lite"/>
    </source>
</evidence>
<feature type="domain" description="Ribbon-helix-helix protein CopG" evidence="10">
    <location>
        <begin position="3"/>
        <end position="40"/>
    </location>
</feature>
<keyword evidence="3" id="KW-0533">Nickel</keyword>
<evidence type="ECO:0000256" key="4">
    <source>
        <dbReference type="ARBA" id="ARBA00022723"/>
    </source>
</evidence>
<dbReference type="NCBIfam" id="NF002815">
    <property type="entry name" value="PRK02967.1"/>
    <property type="match status" value="1"/>
</dbReference>
<evidence type="ECO:0000256" key="1">
    <source>
        <dbReference type="ARBA" id="ARBA00001967"/>
    </source>
</evidence>
<keyword evidence="6 8" id="KW-0238">DNA-binding</keyword>
<comment type="caution">
    <text evidence="8">Lacks conserved residue(s) required for the propagation of feature annotation.</text>
</comment>
<dbReference type="Proteomes" id="UP000464787">
    <property type="component" value="Chromosome"/>
</dbReference>
<dbReference type="GO" id="GO:0003700">
    <property type="term" value="F:DNA-binding transcription factor activity"/>
    <property type="evidence" value="ECO:0007669"/>
    <property type="project" value="UniProtKB-UniRule"/>
</dbReference>
<dbReference type="EMBL" id="CP047650">
    <property type="protein sequence ID" value="QHJ00926.1"/>
    <property type="molecule type" value="Genomic_DNA"/>
</dbReference>
<dbReference type="InterPro" id="IPR045865">
    <property type="entry name" value="ACT-like_dom_sf"/>
</dbReference>
<dbReference type="PANTHER" id="PTHR34719:SF2">
    <property type="entry name" value="NICKEL-RESPONSIVE REGULATOR"/>
    <property type="match status" value="1"/>
</dbReference>
<dbReference type="NCBIfam" id="NF003381">
    <property type="entry name" value="PRK04460.1"/>
    <property type="match status" value="1"/>
</dbReference>
<dbReference type="InterPro" id="IPR013321">
    <property type="entry name" value="Arc_rbn_hlx_hlx"/>
</dbReference>
<evidence type="ECO:0000313" key="12">
    <source>
        <dbReference type="EMBL" id="QHJ00926.1"/>
    </source>
</evidence>
<evidence type="ECO:0000256" key="8">
    <source>
        <dbReference type="HAMAP-Rule" id="MF_00476"/>
    </source>
</evidence>
<dbReference type="Gene3D" id="1.10.1220.10">
    <property type="entry name" value="Met repressor-like"/>
    <property type="match status" value="1"/>
</dbReference>
<evidence type="ECO:0000256" key="6">
    <source>
        <dbReference type="ARBA" id="ARBA00023125"/>
    </source>
</evidence>
<proteinExistence type="inferred from homology"/>
<evidence type="ECO:0000313" key="13">
    <source>
        <dbReference type="Proteomes" id="UP000464787"/>
    </source>
</evidence>
<organism evidence="12 13">
    <name type="scientific">Xylophilus rhododendri</name>
    <dbReference type="NCBI Taxonomy" id="2697032"/>
    <lineage>
        <taxon>Bacteria</taxon>
        <taxon>Pseudomonadati</taxon>
        <taxon>Pseudomonadota</taxon>
        <taxon>Betaproteobacteria</taxon>
        <taxon>Burkholderiales</taxon>
        <taxon>Xylophilus</taxon>
    </lineage>
</organism>
<dbReference type="GO" id="GO:0010045">
    <property type="term" value="P:response to nickel cation"/>
    <property type="evidence" value="ECO:0007669"/>
    <property type="project" value="InterPro"/>
</dbReference>
<dbReference type="Gene3D" id="3.30.70.1150">
    <property type="entry name" value="ACT-like. Chain A, domain 2"/>
    <property type="match status" value="1"/>
</dbReference>
<evidence type="ECO:0000256" key="3">
    <source>
        <dbReference type="ARBA" id="ARBA00022596"/>
    </source>
</evidence>
<evidence type="ECO:0000256" key="2">
    <source>
        <dbReference type="ARBA" id="ARBA00008478"/>
    </source>
</evidence>
<dbReference type="SUPFAM" id="SSF47598">
    <property type="entry name" value="Ribbon-helix-helix"/>
    <property type="match status" value="1"/>
</dbReference>
<dbReference type="Pfam" id="PF01402">
    <property type="entry name" value="RHH_1"/>
    <property type="match status" value="1"/>
</dbReference>
<dbReference type="AlphaFoldDB" id="A0A857JE20"/>
<evidence type="ECO:0000256" key="5">
    <source>
        <dbReference type="ARBA" id="ARBA00023015"/>
    </source>
</evidence>
<feature type="domain" description="Transcription factor NikR nickel binding C-terminal" evidence="11">
    <location>
        <begin position="58"/>
        <end position="132"/>
    </location>
</feature>
<dbReference type="Pfam" id="PF08753">
    <property type="entry name" value="NikR_C"/>
    <property type="match status" value="1"/>
</dbReference>
<dbReference type="CDD" id="cd22231">
    <property type="entry name" value="RHH_NikR_HicB-like"/>
    <property type="match status" value="1"/>
</dbReference>
<dbReference type="KEGG" id="xyk:GT347_24805"/>
<dbReference type="SUPFAM" id="SSF55021">
    <property type="entry name" value="ACT-like"/>
    <property type="match status" value="1"/>
</dbReference>
<sequence length="160" mass="17936">MQRLTFSLDDSLARQFDEFIAAKGYVNRSEAVRDLIRSRIGSVSLDAPQDGHHAEWCVANVSFVYDHREPTITTRVLDLQHDHHDLVVTSVHTYLDHDNCLETVVLRGPTDSVRAFADQLVALRGVRHGHAHFVPLNASGHAHRHSHGTPGAHVHLRPIN</sequence>
<gene>
    <name evidence="12" type="primary">nikR</name>
    <name evidence="12" type="ORF">GT347_24805</name>
</gene>
<protein>
    <recommendedName>
        <fullName evidence="8">Putative nickel-responsive regulator</fullName>
    </recommendedName>
</protein>
<dbReference type="GO" id="GO:0016151">
    <property type="term" value="F:nickel cation binding"/>
    <property type="evidence" value="ECO:0007669"/>
    <property type="project" value="UniProtKB-UniRule"/>
</dbReference>
<name>A0A857JE20_9BURK</name>
<keyword evidence="5 8" id="KW-0805">Transcription regulation</keyword>
<dbReference type="InterPro" id="IPR010985">
    <property type="entry name" value="Ribbon_hlx_hlx"/>
</dbReference>